<organism evidence="1 2">
    <name type="scientific">Lepraria finkii</name>
    <dbReference type="NCBI Taxonomy" id="1340010"/>
    <lineage>
        <taxon>Eukaryota</taxon>
        <taxon>Fungi</taxon>
        <taxon>Dikarya</taxon>
        <taxon>Ascomycota</taxon>
        <taxon>Pezizomycotina</taxon>
        <taxon>Lecanoromycetes</taxon>
        <taxon>OSLEUM clade</taxon>
        <taxon>Lecanoromycetidae</taxon>
        <taxon>Lecanorales</taxon>
        <taxon>Lecanorineae</taxon>
        <taxon>Stereocaulaceae</taxon>
        <taxon>Lepraria</taxon>
    </lineage>
</organism>
<evidence type="ECO:0000313" key="2">
    <source>
        <dbReference type="Proteomes" id="UP001590951"/>
    </source>
</evidence>
<protein>
    <recommendedName>
        <fullName evidence="3">N-acetyltransferase domain-containing protein</fullName>
    </recommendedName>
</protein>
<evidence type="ECO:0000313" key="1">
    <source>
        <dbReference type="EMBL" id="KAL2055201.1"/>
    </source>
</evidence>
<dbReference type="PANTHER" id="PTHR33112">
    <property type="entry name" value="DOMAIN PROTEIN, PUTATIVE-RELATED"/>
    <property type="match status" value="1"/>
</dbReference>
<reference evidence="1 2" key="1">
    <citation type="submission" date="2024-09" db="EMBL/GenBank/DDBJ databases">
        <title>Rethinking Asexuality: The Enigmatic Case of Functional Sexual Genes in Lepraria (Stereocaulaceae).</title>
        <authorList>
            <person name="Doellman M."/>
            <person name="Sun Y."/>
            <person name="Barcenas-Pena A."/>
            <person name="Lumbsch H.T."/>
            <person name="Grewe F."/>
        </authorList>
    </citation>
    <scope>NUCLEOTIDE SEQUENCE [LARGE SCALE GENOMIC DNA]</scope>
    <source>
        <strain evidence="1 2">Grewe 0041</strain>
    </source>
</reference>
<gene>
    <name evidence="1" type="ORF">ABVK25_004539</name>
</gene>
<evidence type="ECO:0008006" key="3">
    <source>
        <dbReference type="Google" id="ProtNLM"/>
    </source>
</evidence>
<dbReference type="Proteomes" id="UP001590951">
    <property type="component" value="Unassembled WGS sequence"/>
</dbReference>
<name>A0ABR4BEA5_9LECA</name>
<comment type="caution">
    <text evidence="1">The sequence shown here is derived from an EMBL/GenBank/DDBJ whole genome shotgun (WGS) entry which is preliminary data.</text>
</comment>
<sequence length="209" mass="23346">MLNDTCLAGLWSRLLPIQLIWFVRDAKQANCSPAKRPPFYRAPSWSWASVDGEVSAGTVSYDGILITVTSAKVTPATNDETGQVEDGYFVLRGKLSPARLYRHATIDELQLRVNTKELELGCSVYPDVEPGDISAALICLPIMEYMVDQEPWIWGLILEADQLGKGFYKRFGMFMAHGLESCEIFKDSTFNEDVSGLHVDGDTLELYLI</sequence>
<keyword evidence="2" id="KW-1185">Reference proteome</keyword>
<proteinExistence type="predicted"/>
<dbReference type="EMBL" id="JBHFEH010000012">
    <property type="protein sequence ID" value="KAL2055201.1"/>
    <property type="molecule type" value="Genomic_DNA"/>
</dbReference>
<accession>A0ABR4BEA5</accession>
<dbReference type="PANTHER" id="PTHR33112:SF16">
    <property type="entry name" value="HETEROKARYON INCOMPATIBILITY DOMAIN-CONTAINING PROTEIN"/>
    <property type="match status" value="1"/>
</dbReference>